<evidence type="ECO:0000313" key="4">
    <source>
        <dbReference type="Proteomes" id="UP000595437"/>
    </source>
</evidence>
<sequence length="217" mass="24611">METRTTCIYFILLLYTSVYTSASPSKEQPSEVLRWRSLNRGNNTYEPLAVPSSRRIEMDCRTRGYEGRLTRSWFKDGEPLSRRKPRSDTEGTPHYPGQAKWVTPETTPASYLMGLRSSYKPMWSKWSSRCGTSTIVKDSLPGNHTVLRGADITLLCDIEYVDILSSMAMAWVRHLFINGSYTIKRMGLLIFGFYKTVASGDPTVISFEGNLLIGIRA</sequence>
<evidence type="ECO:0008006" key="5">
    <source>
        <dbReference type="Google" id="ProtNLM"/>
    </source>
</evidence>
<organism evidence="3 4">
    <name type="scientific">Caligus rogercresseyi</name>
    <name type="common">Sea louse</name>
    <dbReference type="NCBI Taxonomy" id="217165"/>
    <lineage>
        <taxon>Eukaryota</taxon>
        <taxon>Metazoa</taxon>
        <taxon>Ecdysozoa</taxon>
        <taxon>Arthropoda</taxon>
        <taxon>Crustacea</taxon>
        <taxon>Multicrustacea</taxon>
        <taxon>Hexanauplia</taxon>
        <taxon>Copepoda</taxon>
        <taxon>Siphonostomatoida</taxon>
        <taxon>Caligidae</taxon>
        <taxon>Caligus</taxon>
    </lineage>
</organism>
<feature type="chain" id="PRO_5030604912" description="Ig-like domain-containing protein" evidence="2">
    <location>
        <begin position="23"/>
        <end position="217"/>
    </location>
</feature>
<evidence type="ECO:0000313" key="3">
    <source>
        <dbReference type="EMBL" id="QQP36334.1"/>
    </source>
</evidence>
<feature type="non-terminal residue" evidence="3">
    <location>
        <position position="217"/>
    </location>
</feature>
<dbReference type="AlphaFoldDB" id="A0A7T8GR69"/>
<reference evidence="4" key="1">
    <citation type="submission" date="2021-01" db="EMBL/GenBank/DDBJ databases">
        <title>Caligus Genome Assembly.</title>
        <authorList>
            <person name="Gallardo-Escarate C."/>
        </authorList>
    </citation>
    <scope>NUCLEOTIDE SEQUENCE [LARGE SCALE GENOMIC DNA]</scope>
</reference>
<evidence type="ECO:0000256" key="2">
    <source>
        <dbReference type="SAM" id="SignalP"/>
    </source>
</evidence>
<dbReference type="Proteomes" id="UP000595437">
    <property type="component" value="Chromosome 15"/>
</dbReference>
<feature type="signal peptide" evidence="2">
    <location>
        <begin position="1"/>
        <end position="22"/>
    </location>
</feature>
<protein>
    <recommendedName>
        <fullName evidence="5">Ig-like domain-containing protein</fullName>
    </recommendedName>
</protein>
<keyword evidence="2" id="KW-0732">Signal</keyword>
<proteinExistence type="predicted"/>
<feature type="region of interest" description="Disordered" evidence="1">
    <location>
        <begin position="77"/>
        <end position="99"/>
    </location>
</feature>
<dbReference type="EMBL" id="CP045904">
    <property type="protein sequence ID" value="QQP36334.1"/>
    <property type="molecule type" value="Genomic_DNA"/>
</dbReference>
<evidence type="ECO:0000256" key="1">
    <source>
        <dbReference type="SAM" id="MobiDB-lite"/>
    </source>
</evidence>
<gene>
    <name evidence="3" type="ORF">FKW44_021400</name>
</gene>
<keyword evidence="4" id="KW-1185">Reference proteome</keyword>
<feature type="compositionally biased region" description="Basic and acidic residues" evidence="1">
    <location>
        <begin position="77"/>
        <end position="91"/>
    </location>
</feature>
<accession>A0A7T8GR69</accession>
<name>A0A7T8GR69_CALRO</name>